<gene>
    <name evidence="2" type="ORF">ACFO3M_03435</name>
</gene>
<proteinExistence type="predicted"/>
<evidence type="ECO:0000256" key="1">
    <source>
        <dbReference type="SAM" id="Phobius"/>
    </source>
</evidence>
<accession>A0ABV9LEQ8</accession>
<dbReference type="EMBL" id="JBHSGR010000002">
    <property type="protein sequence ID" value="MFC4692434.1"/>
    <property type="molecule type" value="Genomic_DNA"/>
</dbReference>
<keyword evidence="3" id="KW-1185">Reference proteome</keyword>
<organism evidence="2 3">
    <name type="scientific">Geodermatophilus arenarius</name>
    <dbReference type="NCBI Taxonomy" id="1137990"/>
    <lineage>
        <taxon>Bacteria</taxon>
        <taxon>Bacillati</taxon>
        <taxon>Actinomycetota</taxon>
        <taxon>Actinomycetes</taxon>
        <taxon>Geodermatophilales</taxon>
        <taxon>Geodermatophilaceae</taxon>
        <taxon>Geodermatophilus</taxon>
    </lineage>
</organism>
<feature type="transmembrane region" description="Helical" evidence="1">
    <location>
        <begin position="20"/>
        <end position="46"/>
    </location>
</feature>
<dbReference type="Proteomes" id="UP001596025">
    <property type="component" value="Unassembled WGS sequence"/>
</dbReference>
<name>A0ABV9LEQ8_9ACTN</name>
<protein>
    <submittedName>
        <fullName evidence="2">Uncharacterized protein</fullName>
    </submittedName>
</protein>
<dbReference type="RefSeq" id="WP_387986359.1">
    <property type="nucleotide sequence ID" value="NZ_JBHSGR010000002.1"/>
</dbReference>
<comment type="caution">
    <text evidence="2">The sequence shown here is derived from an EMBL/GenBank/DDBJ whole genome shotgun (WGS) entry which is preliminary data.</text>
</comment>
<keyword evidence="1" id="KW-1133">Transmembrane helix</keyword>
<evidence type="ECO:0000313" key="3">
    <source>
        <dbReference type="Proteomes" id="UP001596025"/>
    </source>
</evidence>
<reference evidence="3" key="1">
    <citation type="journal article" date="2019" name="Int. J. Syst. Evol. Microbiol.">
        <title>The Global Catalogue of Microorganisms (GCM) 10K type strain sequencing project: providing services to taxonomists for standard genome sequencing and annotation.</title>
        <authorList>
            <consortium name="The Broad Institute Genomics Platform"/>
            <consortium name="The Broad Institute Genome Sequencing Center for Infectious Disease"/>
            <person name="Wu L."/>
            <person name="Ma J."/>
        </authorList>
    </citation>
    <scope>NUCLEOTIDE SEQUENCE [LARGE SCALE GENOMIC DNA]</scope>
    <source>
        <strain evidence="3">CCUG 62763</strain>
    </source>
</reference>
<sequence length="50" mass="5441">MTDAPGPVPTRRSEEDEMRVPFWIVLAGVGAGAFWALAGVALGSWLRSRR</sequence>
<evidence type="ECO:0000313" key="2">
    <source>
        <dbReference type="EMBL" id="MFC4692434.1"/>
    </source>
</evidence>
<keyword evidence="1" id="KW-0472">Membrane</keyword>
<keyword evidence="1" id="KW-0812">Transmembrane</keyword>